<organism evidence="3 4">
    <name type="scientific">Rhizobium gallicum bv. gallicum R602sp</name>
    <dbReference type="NCBI Taxonomy" id="1041138"/>
    <lineage>
        <taxon>Bacteria</taxon>
        <taxon>Pseudomonadati</taxon>
        <taxon>Pseudomonadota</taxon>
        <taxon>Alphaproteobacteria</taxon>
        <taxon>Hyphomicrobiales</taxon>
        <taxon>Rhizobiaceae</taxon>
        <taxon>Rhizobium/Agrobacterium group</taxon>
        <taxon>Rhizobium</taxon>
    </lineage>
</organism>
<keyword evidence="4" id="KW-1185">Reference proteome</keyword>
<dbReference type="EMBL" id="CP006877">
    <property type="protein sequence ID" value="AJD41640.1"/>
    <property type="molecule type" value="Genomic_DNA"/>
</dbReference>
<feature type="domain" description="YtkA-like" evidence="2">
    <location>
        <begin position="29"/>
        <end position="113"/>
    </location>
</feature>
<dbReference type="InterPro" id="IPR032693">
    <property type="entry name" value="YtkA-like_dom"/>
</dbReference>
<dbReference type="RefSeq" id="WP_039845194.1">
    <property type="nucleotide sequence ID" value="NZ_CP006877.1"/>
</dbReference>
<dbReference type="KEGG" id="rga:RGR602_CH02314"/>
<accession>A0A0B4X4J0</accession>
<feature type="chain" id="PRO_5002111026" evidence="1">
    <location>
        <begin position="28"/>
        <end position="134"/>
    </location>
</feature>
<proteinExistence type="predicted"/>
<reference evidence="3 4" key="1">
    <citation type="submission" date="2013-11" db="EMBL/GenBank/DDBJ databases">
        <title>Complete genome sequence of Rhizobium gallicum bv. gallicum R602.</title>
        <authorList>
            <person name="Bustos P."/>
            <person name="Santamaria R.I."/>
            <person name="Lozano L."/>
            <person name="Acosta J.L."/>
            <person name="Ormeno-Orrillo E."/>
            <person name="Rogel M.A."/>
            <person name="Romero D."/>
            <person name="Cevallos M.A."/>
            <person name="Martinez-Romero E."/>
            <person name="Gonzalez V."/>
        </authorList>
    </citation>
    <scope>NUCLEOTIDE SEQUENCE [LARGE SCALE GENOMIC DNA]</scope>
    <source>
        <strain evidence="3 4">R602</strain>
    </source>
</reference>
<evidence type="ECO:0000256" key="1">
    <source>
        <dbReference type="SAM" id="SignalP"/>
    </source>
</evidence>
<dbReference type="Proteomes" id="UP000031368">
    <property type="component" value="Chromosome"/>
</dbReference>
<evidence type="ECO:0000313" key="4">
    <source>
        <dbReference type="Proteomes" id="UP000031368"/>
    </source>
</evidence>
<name>A0A0B4X4J0_9HYPH</name>
<sequence>MKITRNFARGSLAAIAILSASSTFSYASPQYYEFQLVSAEVKQGPDAEVSVRLVDKRNGQPVSDAVIFTTLMDMAPEGMETMTTPVEELPSGQAGIYKFKTNLGMEGGWRFQLGAKVQGEGDTVTGEVVVKATP</sequence>
<dbReference type="Pfam" id="PF13115">
    <property type="entry name" value="YtkA"/>
    <property type="match status" value="1"/>
</dbReference>
<keyword evidence="1" id="KW-0732">Signal</keyword>
<dbReference type="HOGENOM" id="CLU_1884957_0_0_5"/>
<evidence type="ECO:0000259" key="2">
    <source>
        <dbReference type="Pfam" id="PF13115"/>
    </source>
</evidence>
<protein>
    <submittedName>
        <fullName evidence="3">FixH family protein</fullName>
    </submittedName>
</protein>
<dbReference type="AlphaFoldDB" id="A0A0B4X4J0"/>
<gene>
    <name evidence="3" type="ORF">RGR602_CH02314</name>
</gene>
<evidence type="ECO:0000313" key="3">
    <source>
        <dbReference type="EMBL" id="AJD41640.1"/>
    </source>
</evidence>
<feature type="signal peptide" evidence="1">
    <location>
        <begin position="1"/>
        <end position="27"/>
    </location>
</feature>